<dbReference type="Proteomes" id="UP000284842">
    <property type="component" value="Unassembled WGS sequence"/>
</dbReference>
<dbReference type="OrthoDB" id="3217549at2759"/>
<sequence length="476" mass="53516">MSTSVSTGPKTGIADLSVELLTRIFTFYAHQKKQSNFKGLETRMFTSIPDGYPSNPTILSHVCKHWRAVSIAIPTLWSTIVSQRPIPSHVDMAKLWLERSGTSPLTLHIFQTIPDDGTPVEYMKTERQAANDLLKLFMEQMERWQNVKFFLCIGPLPAFENFPQDRFPLLKNASLNLATWTPMKAEWVDRVFRAVHSAPCIESVTWNASFYLDGLPSHVPWQRLKHFELDLNDVSEDPSPLSYVFDTLSKCPQVESIKFTLAMALKPVPRSPPQPVTFVNLKKLVLDEALPSHLISLLKFITAPALEELRISLHPEEIRSPPALAQTLGEFISRSKCTITNLGLDLDEAQAVKILPLPGLKSLEVLFLGGTKSKQTVTLLTRATGKKVSSNILPKLQYLHFVYQLDTYRPHTITAPVNSIRQMINSRTRARDGPLPPPDLNYLRRMTLGSNGTFQIARVYAELDDVDTPFFGLSAA</sequence>
<evidence type="ECO:0000313" key="1">
    <source>
        <dbReference type="EMBL" id="PPR01822.1"/>
    </source>
</evidence>
<evidence type="ECO:0000313" key="2">
    <source>
        <dbReference type="Proteomes" id="UP000284842"/>
    </source>
</evidence>
<accession>A0A409YFP1</accession>
<proteinExistence type="predicted"/>
<protein>
    <recommendedName>
        <fullName evidence="3">F-box domain-containing protein</fullName>
    </recommendedName>
</protein>
<dbReference type="EMBL" id="NHTK01001213">
    <property type="protein sequence ID" value="PPR01822.1"/>
    <property type="molecule type" value="Genomic_DNA"/>
</dbReference>
<keyword evidence="2" id="KW-1185">Reference proteome</keyword>
<dbReference type="InParanoid" id="A0A409YFP1"/>
<comment type="caution">
    <text evidence="1">The sequence shown here is derived from an EMBL/GenBank/DDBJ whole genome shotgun (WGS) entry which is preliminary data.</text>
</comment>
<reference evidence="1 2" key="1">
    <citation type="journal article" date="2018" name="Evol. Lett.">
        <title>Horizontal gene cluster transfer increased hallucinogenic mushroom diversity.</title>
        <authorList>
            <person name="Reynolds H.T."/>
            <person name="Vijayakumar V."/>
            <person name="Gluck-Thaler E."/>
            <person name="Korotkin H.B."/>
            <person name="Matheny P.B."/>
            <person name="Slot J.C."/>
        </authorList>
    </citation>
    <scope>NUCLEOTIDE SEQUENCE [LARGE SCALE GENOMIC DNA]</scope>
    <source>
        <strain evidence="1 2">2629</strain>
    </source>
</reference>
<name>A0A409YFP1_9AGAR</name>
<gene>
    <name evidence="1" type="ORF">CVT24_001687</name>
</gene>
<dbReference type="AlphaFoldDB" id="A0A409YFP1"/>
<organism evidence="1 2">
    <name type="scientific">Panaeolus cyanescens</name>
    <dbReference type="NCBI Taxonomy" id="181874"/>
    <lineage>
        <taxon>Eukaryota</taxon>
        <taxon>Fungi</taxon>
        <taxon>Dikarya</taxon>
        <taxon>Basidiomycota</taxon>
        <taxon>Agaricomycotina</taxon>
        <taxon>Agaricomycetes</taxon>
        <taxon>Agaricomycetidae</taxon>
        <taxon>Agaricales</taxon>
        <taxon>Agaricineae</taxon>
        <taxon>Galeropsidaceae</taxon>
        <taxon>Panaeolus</taxon>
    </lineage>
</organism>
<evidence type="ECO:0008006" key="3">
    <source>
        <dbReference type="Google" id="ProtNLM"/>
    </source>
</evidence>